<evidence type="ECO:0000313" key="2">
    <source>
        <dbReference type="EMBL" id="RRR76732.1"/>
    </source>
</evidence>
<keyword evidence="1" id="KW-0812">Transmembrane</keyword>
<comment type="caution">
    <text evidence="2">The sequence shown here is derived from an EMBL/GenBank/DDBJ whole genome shotgun (WGS) entry which is preliminary data.</text>
</comment>
<dbReference type="EMBL" id="RSAS01000102">
    <property type="protein sequence ID" value="RRR76732.1"/>
    <property type="molecule type" value="Genomic_DNA"/>
</dbReference>
<keyword evidence="1" id="KW-0472">Membrane</keyword>
<sequence>MASTTRRQRRTSRRTTNEFLGMIISCIGAYAMLFGLLPALANGALGLLLLGGALLGAVLHVVLGPRQGKTVIRALIEALIVSSVTFALIYGCMWYFTVYLASQPGLMQFNLGAPTSAP</sequence>
<feature type="transmembrane region" description="Helical" evidence="1">
    <location>
        <begin position="75"/>
        <end position="96"/>
    </location>
</feature>
<name>A0A426U8V0_9CHLR</name>
<evidence type="ECO:0000313" key="3">
    <source>
        <dbReference type="Proteomes" id="UP000280307"/>
    </source>
</evidence>
<feature type="transmembrane region" description="Helical" evidence="1">
    <location>
        <begin position="20"/>
        <end position="37"/>
    </location>
</feature>
<gene>
    <name evidence="2" type="ORF">EI684_02455</name>
</gene>
<feature type="transmembrane region" description="Helical" evidence="1">
    <location>
        <begin position="43"/>
        <end position="63"/>
    </location>
</feature>
<protein>
    <submittedName>
        <fullName evidence="2">Uncharacterized protein</fullName>
    </submittedName>
</protein>
<accession>A0A426U8V0</accession>
<evidence type="ECO:0000256" key="1">
    <source>
        <dbReference type="SAM" id="Phobius"/>
    </source>
</evidence>
<keyword evidence="1" id="KW-1133">Transmembrane helix</keyword>
<proteinExistence type="predicted"/>
<dbReference type="Proteomes" id="UP000280307">
    <property type="component" value="Unassembled WGS sequence"/>
</dbReference>
<reference evidence="2 3" key="1">
    <citation type="submission" date="2018-12" db="EMBL/GenBank/DDBJ databases">
        <title>Genome Sequence of Candidatus Viridilinea halotolerans isolated from saline sulfide-rich spring.</title>
        <authorList>
            <person name="Grouzdev D.S."/>
            <person name="Burganskaya E.I."/>
            <person name="Krutkina M.S."/>
            <person name="Sukhacheva M.V."/>
            <person name="Gorlenko V.M."/>
        </authorList>
    </citation>
    <scope>NUCLEOTIDE SEQUENCE [LARGE SCALE GENOMIC DNA]</scope>
    <source>
        <strain evidence="2">Chok-6</strain>
    </source>
</reference>
<dbReference type="AlphaFoldDB" id="A0A426U8V0"/>
<organism evidence="2 3">
    <name type="scientific">Candidatus Viridilinea halotolerans</name>
    <dbReference type="NCBI Taxonomy" id="2491704"/>
    <lineage>
        <taxon>Bacteria</taxon>
        <taxon>Bacillati</taxon>
        <taxon>Chloroflexota</taxon>
        <taxon>Chloroflexia</taxon>
        <taxon>Chloroflexales</taxon>
        <taxon>Chloroflexineae</taxon>
        <taxon>Oscillochloridaceae</taxon>
        <taxon>Candidatus Viridilinea</taxon>
    </lineage>
</organism>